<dbReference type="RefSeq" id="WP_307279134.1">
    <property type="nucleotide sequence ID" value="NZ_JAUSVX010000012.1"/>
</dbReference>
<dbReference type="EMBL" id="JAUSVX010000012">
    <property type="protein sequence ID" value="MDQ0472379.1"/>
    <property type="molecule type" value="Genomic_DNA"/>
</dbReference>
<gene>
    <name evidence="2" type="ORF">QO011_005408</name>
</gene>
<dbReference type="Gene3D" id="1.20.1050.10">
    <property type="match status" value="1"/>
</dbReference>
<proteinExistence type="predicted"/>
<dbReference type="EC" id="2.5.1.18" evidence="2"/>
<feature type="domain" description="GST N-terminal" evidence="1">
    <location>
        <begin position="13"/>
        <end position="94"/>
    </location>
</feature>
<accession>A0ABU0JGK9</accession>
<keyword evidence="2" id="KW-0808">Transferase</keyword>
<dbReference type="CDD" id="cd03207">
    <property type="entry name" value="GST_C_8"/>
    <property type="match status" value="1"/>
</dbReference>
<dbReference type="SFLD" id="SFLDG00358">
    <property type="entry name" value="Main_(cytGST)"/>
    <property type="match status" value="1"/>
</dbReference>
<comment type="caution">
    <text evidence="2">The sequence shown here is derived from an EMBL/GenBank/DDBJ whole genome shotgun (WGS) entry which is preliminary data.</text>
</comment>
<sequence length="220" mass="24307">MASETAGERAGPAADITLYFARYSRSFTPLWLLEELGVPYRLQRLSLKRGDQKTPRYRRVNPMGKVPALVDRDTVVTENPAICLYLADRYGYGVLAPEIADARRGPYLRWMVFSTAVFEPAIYLAEPPDPVAAAGRGWGDRATVIDTLEAVLRDGPWLLGEQFTAVDVMLGSLMSIALFNRRIPDPPAGFPAYDARLRARPAYQRAAAITWPLAPRGAGP</sequence>
<dbReference type="Gene3D" id="3.40.30.10">
    <property type="entry name" value="Glutaredoxin"/>
    <property type="match status" value="1"/>
</dbReference>
<dbReference type="PANTHER" id="PTHR44051:SF21">
    <property type="entry name" value="GLUTATHIONE S-TRANSFERASE FAMILY PROTEIN"/>
    <property type="match status" value="1"/>
</dbReference>
<keyword evidence="3" id="KW-1185">Reference proteome</keyword>
<evidence type="ECO:0000313" key="3">
    <source>
        <dbReference type="Proteomes" id="UP001242480"/>
    </source>
</evidence>
<reference evidence="2 3" key="1">
    <citation type="submission" date="2023-07" db="EMBL/GenBank/DDBJ databases">
        <title>Genomic Encyclopedia of Type Strains, Phase IV (KMG-IV): sequencing the most valuable type-strain genomes for metagenomic binning, comparative biology and taxonomic classification.</title>
        <authorList>
            <person name="Goeker M."/>
        </authorList>
    </citation>
    <scope>NUCLEOTIDE SEQUENCE [LARGE SCALE GENOMIC DNA]</scope>
    <source>
        <strain evidence="2 3">DSM 19619</strain>
    </source>
</reference>
<protein>
    <submittedName>
        <fullName evidence="2">Glutathione S-transferase</fullName>
        <ecNumber evidence="2">2.5.1.18</ecNumber>
    </submittedName>
</protein>
<evidence type="ECO:0000259" key="1">
    <source>
        <dbReference type="PROSITE" id="PS50404"/>
    </source>
</evidence>
<dbReference type="SFLD" id="SFLDS00019">
    <property type="entry name" value="Glutathione_Transferase_(cytos"/>
    <property type="match status" value="1"/>
</dbReference>
<dbReference type="Pfam" id="PF02798">
    <property type="entry name" value="GST_N"/>
    <property type="match status" value="1"/>
</dbReference>
<organism evidence="2 3">
    <name type="scientific">Labrys wisconsinensis</name>
    <dbReference type="NCBI Taxonomy" id="425677"/>
    <lineage>
        <taxon>Bacteria</taxon>
        <taxon>Pseudomonadati</taxon>
        <taxon>Pseudomonadota</taxon>
        <taxon>Alphaproteobacteria</taxon>
        <taxon>Hyphomicrobiales</taxon>
        <taxon>Xanthobacteraceae</taxon>
        <taxon>Labrys</taxon>
    </lineage>
</organism>
<dbReference type="InterPro" id="IPR036249">
    <property type="entry name" value="Thioredoxin-like_sf"/>
</dbReference>
<dbReference type="PANTHER" id="PTHR44051">
    <property type="entry name" value="GLUTATHIONE S-TRANSFERASE-RELATED"/>
    <property type="match status" value="1"/>
</dbReference>
<dbReference type="Proteomes" id="UP001242480">
    <property type="component" value="Unassembled WGS sequence"/>
</dbReference>
<dbReference type="InterPro" id="IPR040079">
    <property type="entry name" value="Glutathione_S-Trfase"/>
</dbReference>
<dbReference type="InterPro" id="IPR004045">
    <property type="entry name" value="Glutathione_S-Trfase_N"/>
</dbReference>
<dbReference type="SFLD" id="SFLDG01150">
    <property type="entry name" value="Main.1:_Beta-like"/>
    <property type="match status" value="1"/>
</dbReference>
<dbReference type="SUPFAM" id="SSF47616">
    <property type="entry name" value="GST C-terminal domain-like"/>
    <property type="match status" value="1"/>
</dbReference>
<dbReference type="CDD" id="cd03046">
    <property type="entry name" value="GST_N_GTT1_like"/>
    <property type="match status" value="1"/>
</dbReference>
<dbReference type="GO" id="GO:0004364">
    <property type="term" value="F:glutathione transferase activity"/>
    <property type="evidence" value="ECO:0007669"/>
    <property type="project" value="UniProtKB-EC"/>
</dbReference>
<name>A0ABU0JGK9_9HYPH</name>
<evidence type="ECO:0000313" key="2">
    <source>
        <dbReference type="EMBL" id="MDQ0472379.1"/>
    </source>
</evidence>
<dbReference type="PROSITE" id="PS50404">
    <property type="entry name" value="GST_NTER"/>
    <property type="match status" value="1"/>
</dbReference>
<dbReference type="InterPro" id="IPR036282">
    <property type="entry name" value="Glutathione-S-Trfase_C_sf"/>
</dbReference>
<dbReference type="Pfam" id="PF13410">
    <property type="entry name" value="GST_C_2"/>
    <property type="match status" value="1"/>
</dbReference>
<dbReference type="SUPFAM" id="SSF52833">
    <property type="entry name" value="Thioredoxin-like"/>
    <property type="match status" value="1"/>
</dbReference>